<comment type="caution">
    <text evidence="1">The sequence shown here is derived from an EMBL/GenBank/DDBJ whole genome shotgun (WGS) entry which is preliminary data.</text>
</comment>
<proteinExistence type="predicted"/>
<dbReference type="EMBL" id="PGGD01000002">
    <property type="protein sequence ID" value="PJE98667.1"/>
    <property type="molecule type" value="Genomic_DNA"/>
</dbReference>
<sequence>MRNGINSVLTPRPHIRSVYRVILQGNHPCFVKIILTKNDNFDLTLQKRRFCDAKQPLLPCKTYAFGIPNNRFCNALIIR</sequence>
<name>A0A2M8M386_PREIN</name>
<gene>
    <name evidence="1" type="ORF">CUB97_09740</name>
</gene>
<evidence type="ECO:0000313" key="1">
    <source>
        <dbReference type="EMBL" id="PJE98667.1"/>
    </source>
</evidence>
<organism evidence="1 2">
    <name type="scientific">Prevotella intermedia</name>
    <dbReference type="NCBI Taxonomy" id="28131"/>
    <lineage>
        <taxon>Bacteria</taxon>
        <taxon>Pseudomonadati</taxon>
        <taxon>Bacteroidota</taxon>
        <taxon>Bacteroidia</taxon>
        <taxon>Bacteroidales</taxon>
        <taxon>Prevotellaceae</taxon>
        <taxon>Prevotella</taxon>
    </lineage>
</organism>
<dbReference type="Proteomes" id="UP000228641">
    <property type="component" value="Unassembled WGS sequence"/>
</dbReference>
<dbReference type="AlphaFoldDB" id="A0A2M8M386"/>
<accession>A0A2M8M386</accession>
<evidence type="ECO:0000313" key="2">
    <source>
        <dbReference type="Proteomes" id="UP000228641"/>
    </source>
</evidence>
<protein>
    <submittedName>
        <fullName evidence="1">Uncharacterized protein</fullName>
    </submittedName>
</protein>
<reference evidence="1 2" key="1">
    <citation type="submission" date="2017-11" db="EMBL/GenBank/DDBJ databases">
        <title>Genome sequencing of Prevotella intermedia KCOM 1779.</title>
        <authorList>
            <person name="Kook J.-K."/>
            <person name="Park S.-N."/>
            <person name="Lim Y.K."/>
        </authorList>
    </citation>
    <scope>NUCLEOTIDE SEQUENCE [LARGE SCALE GENOMIC DNA]</scope>
    <source>
        <strain evidence="1 2">KCOM 1779</strain>
    </source>
</reference>